<feature type="domain" description="Doubled CXXCH motif" evidence="3">
    <location>
        <begin position="127"/>
        <end position="161"/>
    </location>
</feature>
<accession>A1APC2</accession>
<reference evidence="4 5" key="1">
    <citation type="submission" date="2006-10" db="EMBL/GenBank/DDBJ databases">
        <title>Complete sequence of chromosome of Pelobacter propionicus DSM 2379.</title>
        <authorList>
            <consortium name="US DOE Joint Genome Institute"/>
            <person name="Copeland A."/>
            <person name="Lucas S."/>
            <person name="Lapidus A."/>
            <person name="Barry K."/>
            <person name="Detter J.C."/>
            <person name="Glavina del Rio T."/>
            <person name="Hammon N."/>
            <person name="Israni S."/>
            <person name="Dalin E."/>
            <person name="Tice H."/>
            <person name="Pitluck S."/>
            <person name="Saunders E."/>
            <person name="Brettin T."/>
            <person name="Bruce D."/>
            <person name="Han C."/>
            <person name="Tapia R."/>
            <person name="Schmutz J."/>
            <person name="Larimer F."/>
            <person name="Land M."/>
            <person name="Hauser L."/>
            <person name="Kyrpides N."/>
            <person name="Kim E."/>
            <person name="Lovley D."/>
            <person name="Richardson P."/>
        </authorList>
    </citation>
    <scope>NUCLEOTIDE SEQUENCE [LARGE SCALE GENOMIC DNA]</scope>
    <source>
        <strain evidence="5">DSM 2379 / NBRC 103807 / OttBd1</strain>
    </source>
</reference>
<evidence type="ECO:0000256" key="2">
    <source>
        <dbReference type="SAM" id="Phobius"/>
    </source>
</evidence>
<dbReference type="Gene3D" id="1.10.1130.10">
    <property type="entry name" value="Flavocytochrome C3, Chain A"/>
    <property type="match status" value="1"/>
</dbReference>
<proteinExistence type="predicted"/>
<dbReference type="STRING" id="338966.Ppro_1577"/>
<evidence type="ECO:0000256" key="1">
    <source>
        <dbReference type="ARBA" id="ARBA00022729"/>
    </source>
</evidence>
<dbReference type="EMBL" id="CP000482">
    <property type="protein sequence ID" value="ABK99192.1"/>
    <property type="molecule type" value="Genomic_DNA"/>
</dbReference>
<dbReference type="AlphaFoldDB" id="A1APC2"/>
<dbReference type="Proteomes" id="UP000006732">
    <property type="component" value="Chromosome"/>
</dbReference>
<dbReference type="Pfam" id="PF09699">
    <property type="entry name" value="Paired_CXXCH_1"/>
    <property type="match status" value="1"/>
</dbReference>
<feature type="transmembrane region" description="Helical" evidence="2">
    <location>
        <begin position="337"/>
        <end position="359"/>
    </location>
</feature>
<evidence type="ECO:0000259" key="3">
    <source>
        <dbReference type="Pfam" id="PF09699"/>
    </source>
</evidence>
<name>A1APC2_PELPD</name>
<evidence type="ECO:0000313" key="5">
    <source>
        <dbReference type="Proteomes" id="UP000006732"/>
    </source>
</evidence>
<keyword evidence="5" id="KW-1185">Reference proteome</keyword>
<dbReference type="InterPro" id="IPR018247">
    <property type="entry name" value="EF_Hand_1_Ca_BS"/>
</dbReference>
<evidence type="ECO:0000313" key="4">
    <source>
        <dbReference type="EMBL" id="ABK99192.1"/>
    </source>
</evidence>
<dbReference type="RefSeq" id="WP_011735482.1">
    <property type="nucleotide sequence ID" value="NC_008609.1"/>
</dbReference>
<gene>
    <name evidence="4" type="ordered locus">Ppro_1577</name>
</gene>
<dbReference type="InterPro" id="IPR036280">
    <property type="entry name" value="Multihaem_cyt_sf"/>
</dbReference>
<protein>
    <submittedName>
        <fullName evidence="4">Cytochrome c family protein</fullName>
    </submittedName>
</protein>
<keyword evidence="1" id="KW-0732">Signal</keyword>
<dbReference type="KEGG" id="ppd:Ppro_1577"/>
<keyword evidence="2" id="KW-1133">Transmembrane helix</keyword>
<dbReference type="InterPro" id="IPR010177">
    <property type="entry name" value="Paired_CXXCH_1"/>
</dbReference>
<dbReference type="PROSITE" id="PS00018">
    <property type="entry name" value="EF_HAND_1"/>
    <property type="match status" value="1"/>
</dbReference>
<dbReference type="PANTHER" id="PTHR35038">
    <property type="entry name" value="DISSIMILATORY SULFITE REDUCTASE SIRA"/>
    <property type="match status" value="1"/>
</dbReference>
<dbReference type="GO" id="GO:0016491">
    <property type="term" value="F:oxidoreductase activity"/>
    <property type="evidence" value="ECO:0007669"/>
    <property type="project" value="TreeGrafter"/>
</dbReference>
<dbReference type="PANTHER" id="PTHR35038:SF8">
    <property type="entry name" value="C-TYPE POLYHEME CYTOCHROME OMCC"/>
    <property type="match status" value="1"/>
</dbReference>
<dbReference type="InterPro" id="IPR051829">
    <property type="entry name" value="Multiheme_Cytochr_ET"/>
</dbReference>
<keyword evidence="2" id="KW-0812">Transmembrane</keyword>
<dbReference type="eggNOG" id="COG3005">
    <property type="taxonomic scope" value="Bacteria"/>
</dbReference>
<sequence>MERTVRKKAPRLRLLLAFPTLLPLIASVVMVAAMTDVRAEIGPENERCLLCHNDKKIITMGGKHLFIDSSVYAATTHSYIGCRSCHTAINEIHPNDTPKPPRPTRATCRECHLPIHAEYAKSLHSSKASCTDCHNPHAVKTPLSISGKDINDMCAKCHNLKKVVATHITWLPQADLHIDALPCITCHTGSKNFVITMAIQTRKPGEPASAFRLATHEELSRLLPEGSELGSLIDRDNDRFISLDDLRAFNSQVRRKEMRLWGMMTPEVVSHTYDIQDNRWDCTFCHAAGPGAMQTSYVALPDKSGGYTRMAVERGAILDILNGTPDFYMMGATRSRVLNIIGALIIAAGLMMPIGHGTGRLLTRARRRKPQP</sequence>
<keyword evidence="2" id="KW-0472">Membrane</keyword>
<organism evidence="4 5">
    <name type="scientific">Pelobacter propionicus (strain DSM 2379 / NBRC 103807 / OttBd1)</name>
    <dbReference type="NCBI Taxonomy" id="338966"/>
    <lineage>
        <taxon>Bacteria</taxon>
        <taxon>Pseudomonadati</taxon>
        <taxon>Thermodesulfobacteriota</taxon>
        <taxon>Desulfuromonadia</taxon>
        <taxon>Desulfuromonadales</taxon>
        <taxon>Desulfuromonadaceae</taxon>
        <taxon>Pelobacter</taxon>
    </lineage>
</organism>
<dbReference type="HOGENOM" id="CLU_771076_0_0_7"/>
<dbReference type="SUPFAM" id="SSF48695">
    <property type="entry name" value="Multiheme cytochromes"/>
    <property type="match status" value="1"/>
</dbReference>